<dbReference type="STRING" id="1590841.A0A2R6P886"/>
<dbReference type="Gramene" id="PSR86809">
    <property type="protein sequence ID" value="PSR86809"/>
    <property type="gene ID" value="CEY00_Acc32434"/>
</dbReference>
<dbReference type="SUPFAM" id="SSF46565">
    <property type="entry name" value="Chaperone J-domain"/>
    <property type="match status" value="1"/>
</dbReference>
<reference evidence="5" key="2">
    <citation type="journal article" date="2018" name="BMC Genomics">
        <title>A manually annotated Actinidia chinensis var. chinensis (kiwifruit) genome highlights the challenges associated with draft genomes and gene prediction in plants.</title>
        <authorList>
            <person name="Pilkington S.M."/>
            <person name="Crowhurst R."/>
            <person name="Hilario E."/>
            <person name="Nardozza S."/>
            <person name="Fraser L."/>
            <person name="Peng Y."/>
            <person name="Gunaseelan K."/>
            <person name="Simpson R."/>
            <person name="Tahir J."/>
            <person name="Deroles S.C."/>
            <person name="Templeton K."/>
            <person name="Luo Z."/>
            <person name="Davy M."/>
            <person name="Cheng C."/>
            <person name="McNeilage M."/>
            <person name="Scaglione D."/>
            <person name="Liu Y."/>
            <person name="Zhang Q."/>
            <person name="Datson P."/>
            <person name="De Silva N."/>
            <person name="Gardiner S.E."/>
            <person name="Bassett H."/>
            <person name="Chagne D."/>
            <person name="McCallum J."/>
            <person name="Dzierzon H."/>
            <person name="Deng C."/>
            <person name="Wang Y.Y."/>
            <person name="Barron L."/>
            <person name="Manako K."/>
            <person name="Bowen J."/>
            <person name="Foster T.M."/>
            <person name="Erridge Z.A."/>
            <person name="Tiffin H."/>
            <person name="Waite C.N."/>
            <person name="Davies K.M."/>
            <person name="Grierson E.P."/>
            <person name="Laing W.A."/>
            <person name="Kirk R."/>
            <person name="Chen X."/>
            <person name="Wood M."/>
            <person name="Montefiori M."/>
            <person name="Brummell D.A."/>
            <person name="Schwinn K.E."/>
            <person name="Catanach A."/>
            <person name="Fullerton C."/>
            <person name="Li D."/>
            <person name="Meiyalaghan S."/>
            <person name="Nieuwenhuizen N."/>
            <person name="Read N."/>
            <person name="Prakash R."/>
            <person name="Hunter D."/>
            <person name="Zhang H."/>
            <person name="McKenzie M."/>
            <person name="Knabel M."/>
            <person name="Harris A."/>
            <person name="Allan A.C."/>
            <person name="Gleave A."/>
            <person name="Chen A."/>
            <person name="Janssen B.J."/>
            <person name="Plunkett B."/>
            <person name="Ampomah-Dwamena C."/>
            <person name="Voogd C."/>
            <person name="Leif D."/>
            <person name="Lafferty D."/>
            <person name="Souleyre E.J.F."/>
            <person name="Varkonyi-Gasic E."/>
            <person name="Gambi F."/>
            <person name="Hanley J."/>
            <person name="Yao J.L."/>
            <person name="Cheung J."/>
            <person name="David K.M."/>
            <person name="Warren B."/>
            <person name="Marsh K."/>
            <person name="Snowden K.C."/>
            <person name="Lin-Wang K."/>
            <person name="Brian L."/>
            <person name="Martinez-Sanchez M."/>
            <person name="Wang M."/>
            <person name="Ileperuma N."/>
            <person name="Macnee N."/>
            <person name="Campin R."/>
            <person name="McAtee P."/>
            <person name="Drummond R.S.M."/>
            <person name="Espley R.V."/>
            <person name="Ireland H.S."/>
            <person name="Wu R."/>
            <person name="Atkinson R.G."/>
            <person name="Karunairetnam S."/>
            <person name="Bulley S."/>
            <person name="Chunkath S."/>
            <person name="Hanley Z."/>
            <person name="Storey R."/>
            <person name="Thrimawithana A.H."/>
            <person name="Thomson S."/>
            <person name="David C."/>
            <person name="Testolin R."/>
            <person name="Huang H."/>
            <person name="Hellens R.P."/>
            <person name="Schaffer R.J."/>
        </authorList>
    </citation>
    <scope>NUCLEOTIDE SEQUENCE [LARGE SCALE GENOMIC DNA]</scope>
    <source>
        <strain evidence="5">cv. Red5</strain>
    </source>
</reference>
<dbReference type="OrthoDB" id="10250354at2759"/>
<feature type="compositionally biased region" description="Basic and acidic residues" evidence="2">
    <location>
        <begin position="1303"/>
        <end position="1312"/>
    </location>
</feature>
<reference evidence="4 5" key="1">
    <citation type="submission" date="2017-07" db="EMBL/GenBank/DDBJ databases">
        <title>An improved, manually edited Actinidia chinensis var. chinensis (kiwifruit) genome highlights the challenges associated with draft genomes and gene prediction in plants.</title>
        <authorList>
            <person name="Pilkington S."/>
            <person name="Crowhurst R."/>
            <person name="Hilario E."/>
            <person name="Nardozza S."/>
            <person name="Fraser L."/>
            <person name="Peng Y."/>
            <person name="Gunaseelan K."/>
            <person name="Simpson R."/>
            <person name="Tahir J."/>
            <person name="Deroles S."/>
            <person name="Templeton K."/>
            <person name="Luo Z."/>
            <person name="Davy M."/>
            <person name="Cheng C."/>
            <person name="Mcneilage M."/>
            <person name="Scaglione D."/>
            <person name="Liu Y."/>
            <person name="Zhang Q."/>
            <person name="Datson P."/>
            <person name="De Silva N."/>
            <person name="Gardiner S."/>
            <person name="Bassett H."/>
            <person name="Chagne D."/>
            <person name="Mccallum J."/>
            <person name="Dzierzon H."/>
            <person name="Deng C."/>
            <person name="Wang Y.-Y."/>
            <person name="Barron N."/>
            <person name="Manako K."/>
            <person name="Bowen J."/>
            <person name="Foster T."/>
            <person name="Erridge Z."/>
            <person name="Tiffin H."/>
            <person name="Waite C."/>
            <person name="Davies K."/>
            <person name="Grierson E."/>
            <person name="Laing W."/>
            <person name="Kirk R."/>
            <person name="Chen X."/>
            <person name="Wood M."/>
            <person name="Montefiori M."/>
            <person name="Brummell D."/>
            <person name="Schwinn K."/>
            <person name="Catanach A."/>
            <person name="Fullerton C."/>
            <person name="Li D."/>
            <person name="Meiyalaghan S."/>
            <person name="Nieuwenhuizen N."/>
            <person name="Read N."/>
            <person name="Prakash R."/>
            <person name="Hunter D."/>
            <person name="Zhang H."/>
            <person name="Mckenzie M."/>
            <person name="Knabel M."/>
            <person name="Harris A."/>
            <person name="Allan A."/>
            <person name="Chen A."/>
            <person name="Janssen B."/>
            <person name="Plunkett B."/>
            <person name="Dwamena C."/>
            <person name="Voogd C."/>
            <person name="Leif D."/>
            <person name="Lafferty D."/>
            <person name="Souleyre E."/>
            <person name="Varkonyi-Gasic E."/>
            <person name="Gambi F."/>
            <person name="Hanley J."/>
            <person name="Yao J.-L."/>
            <person name="Cheung J."/>
            <person name="David K."/>
            <person name="Warren B."/>
            <person name="Marsh K."/>
            <person name="Snowden K."/>
            <person name="Lin-Wang K."/>
            <person name="Brian L."/>
            <person name="Martinez-Sanchez M."/>
            <person name="Wang M."/>
            <person name="Ileperuma N."/>
            <person name="Macnee N."/>
            <person name="Campin R."/>
            <person name="Mcatee P."/>
            <person name="Drummond R."/>
            <person name="Espley R."/>
            <person name="Ireland H."/>
            <person name="Wu R."/>
            <person name="Atkinson R."/>
            <person name="Karunairetnam S."/>
            <person name="Bulley S."/>
            <person name="Chunkath S."/>
            <person name="Hanley Z."/>
            <person name="Storey R."/>
            <person name="Thrimawithana A."/>
            <person name="Thomson S."/>
            <person name="David C."/>
            <person name="Testolin R."/>
        </authorList>
    </citation>
    <scope>NUCLEOTIDE SEQUENCE [LARGE SCALE GENOMIC DNA]</scope>
    <source>
        <strain evidence="5">cv. Red5</strain>
        <tissue evidence="4">Young leaf</tissue>
    </source>
</reference>
<feature type="compositionally biased region" description="Low complexity" evidence="2">
    <location>
        <begin position="38"/>
        <end position="55"/>
    </location>
</feature>
<keyword evidence="1" id="KW-0175">Coiled coil</keyword>
<feature type="region of interest" description="Disordered" evidence="2">
    <location>
        <begin position="38"/>
        <end position="80"/>
    </location>
</feature>
<dbReference type="Gene3D" id="1.10.287.110">
    <property type="entry name" value="DnaJ domain"/>
    <property type="match status" value="1"/>
</dbReference>
<feature type="compositionally biased region" description="Low complexity" evidence="2">
    <location>
        <begin position="701"/>
        <end position="712"/>
    </location>
</feature>
<sequence>MSPALLDSRNPNPNGQISTPFSSNFSGFSSIIQSKAVNLSNSSSNSDHSRFSSSNEIASEIGMNKPGFGPALGSDSSRSKPRLLKLRRQSTSNNPRSTLSSENAKVYSGFNPFRPISDNSIPSNIGAEMGSSFSGKLNFGNVGNEGFVFGVSREKSSANSNSNVGNSNGFVGNKIVDDIRKLKFGSEQEFLSTTGVSTTGPDKGVPVFGSASGIDESEVSKLPKEIRKLNIKGLGNVETFKNVKDVNSKLSVCNKTHLSFESGKNVRSSFGTSVESELPNELNKLNIKDAGEIGGGSHSYNADNVKKFTFGDVNKGNSSFDGSSASTLPDEMKNLNIKDSVGTYGGEKKEVNVSASDRSGFAFGSTTGATDSFDGRTESMLSDEMVKLRIAREVGDNTGQRQTGFGSYALSAKEALGNFGSKKLQDMGISSSAVYFQSIQNATEVPCTDRPEKKNEFTFASSWDGMGTPHVEFTTPSQKGNIYTDLDKKLDFSAKLDSAKGTRLRKKGGKLKKPTSAQHWLGQYSVLRKSNSREHSDSFEAYPPMDVSPYQETLADNIGSRETSATSEEAFHLYVNNASSESGSIVPNNAIDEDLVVATQCLGIDEDDLKCTGKKVEGSEYRFGKGVGAEGPSEESVLMAETESFITAAEQFDCSSDFFVTPTDTEVTSSLRIERQDSDGSKQFGFASAAEDAGGTNFMFSASSSAQGQSSSTMRHHKKKNHVKGIPESYSSTPNTKVQQTPSSFFPFSDTTLPLSPKRGQKGDLPTSFGKRADKSEAVKEQETKQSSMPAATIAAQEVCEKWRLRGNQAYANGDMSRAEEYYTQGVNCVSKNENSRTCLRALMLCYSNRAATRMSLGRMREALGDCINAAAIEPSFLRVQVRAANCYLALGEVEDASLHFMKCLQSGSEACVDRKLVLEASEGLEKAQKVSEFMKQSAELLQRRTSCDAESALGVIAQALTISSCCEKLLEMKADALFTLRKYKELIRLCEQTVGSAEMNCSAKSVNGRLTTLDCSDIQKNPSFSLWRWQLIIKSYFSLGRLEEALDFLKNQGESISTAKKSLESLIPLAGTIRELVHHKAAGNEAFQSGKHAEAVDHYTAAFSCTVESRPFAAVCFCNRAAAYKAMGQIADAIADCSLAIALDGNYLKAISRRATLFEMIRDYEQASRDLQRLVSLLMNQVEDKANLSGASDRSSIVNDLRQAQQRLSATEEESRKGIPLNMYLILGIDSSVTASEIKKAYRKAALRHHPDKAGQSLAKSENGNDGLWKEVVEGVYKDADRLFKMIGEAYAVLSDPTKRSQYDLEEEMRSTQKRGNGGNTSRMHTDAQNYPFERSSSSRQWQEVWRSYGNPQSRAPETHRSSRY</sequence>
<dbReference type="PROSITE" id="PS00636">
    <property type="entry name" value="DNAJ_1"/>
    <property type="match status" value="1"/>
</dbReference>
<accession>A0A2R6P886</accession>
<dbReference type="CDD" id="cd06257">
    <property type="entry name" value="DnaJ"/>
    <property type="match status" value="1"/>
</dbReference>
<evidence type="ECO:0000256" key="2">
    <source>
        <dbReference type="SAM" id="MobiDB-lite"/>
    </source>
</evidence>
<feature type="coiled-coil region" evidence="1">
    <location>
        <begin position="1162"/>
        <end position="1215"/>
    </location>
</feature>
<proteinExistence type="predicted"/>
<dbReference type="InterPro" id="IPR001623">
    <property type="entry name" value="DnaJ_domain"/>
</dbReference>
<dbReference type="Pfam" id="PF00226">
    <property type="entry name" value="DnaJ"/>
    <property type="match status" value="1"/>
</dbReference>
<comment type="caution">
    <text evidence="4">The sequence shown here is derived from an EMBL/GenBank/DDBJ whole genome shotgun (WGS) entry which is preliminary data.</text>
</comment>
<dbReference type="Gene3D" id="1.25.40.10">
    <property type="entry name" value="Tetratricopeptide repeat domain"/>
    <property type="match status" value="2"/>
</dbReference>
<dbReference type="SUPFAM" id="SSF48452">
    <property type="entry name" value="TPR-like"/>
    <property type="match status" value="2"/>
</dbReference>
<dbReference type="InterPro" id="IPR011990">
    <property type="entry name" value="TPR-like_helical_dom_sf"/>
</dbReference>
<dbReference type="PROSITE" id="PS50076">
    <property type="entry name" value="DNAJ_2"/>
    <property type="match status" value="1"/>
</dbReference>
<dbReference type="Proteomes" id="UP000241394">
    <property type="component" value="Chromosome LG28"/>
</dbReference>
<dbReference type="SMART" id="SM00028">
    <property type="entry name" value="TPR"/>
    <property type="match status" value="6"/>
</dbReference>
<keyword evidence="5" id="KW-1185">Reference proteome</keyword>
<gene>
    <name evidence="4" type="ORF">CEY00_Acc32434</name>
</gene>
<name>A0A2R6P886_ACTCC</name>
<dbReference type="InterPro" id="IPR036869">
    <property type="entry name" value="J_dom_sf"/>
</dbReference>
<evidence type="ECO:0000256" key="1">
    <source>
        <dbReference type="SAM" id="Coils"/>
    </source>
</evidence>
<feature type="compositionally biased region" description="Basic residues" evidence="2">
    <location>
        <begin position="714"/>
        <end position="723"/>
    </location>
</feature>
<dbReference type="PRINTS" id="PR00625">
    <property type="entry name" value="JDOMAIN"/>
</dbReference>
<organism evidence="4 5">
    <name type="scientific">Actinidia chinensis var. chinensis</name>
    <name type="common">Chinese soft-hair kiwi</name>
    <dbReference type="NCBI Taxonomy" id="1590841"/>
    <lineage>
        <taxon>Eukaryota</taxon>
        <taxon>Viridiplantae</taxon>
        <taxon>Streptophyta</taxon>
        <taxon>Embryophyta</taxon>
        <taxon>Tracheophyta</taxon>
        <taxon>Spermatophyta</taxon>
        <taxon>Magnoliopsida</taxon>
        <taxon>eudicotyledons</taxon>
        <taxon>Gunneridae</taxon>
        <taxon>Pentapetalae</taxon>
        <taxon>asterids</taxon>
        <taxon>Ericales</taxon>
        <taxon>Actinidiaceae</taxon>
        <taxon>Actinidia</taxon>
    </lineage>
</organism>
<dbReference type="InParanoid" id="A0A2R6P886"/>
<dbReference type="PANTHER" id="PTHR45181">
    <property type="entry name" value="HEAT SHOCK PROTEIN DNAJ WITH TETRATRICOPEPTIDE REPEAT-CONTAINING PROTEIN"/>
    <property type="match status" value="1"/>
</dbReference>
<dbReference type="EMBL" id="NKQK01000028">
    <property type="protein sequence ID" value="PSR86809.1"/>
    <property type="molecule type" value="Genomic_DNA"/>
</dbReference>
<feature type="compositionally biased region" description="Polar residues" evidence="2">
    <location>
        <begin position="1321"/>
        <end position="1343"/>
    </location>
</feature>
<evidence type="ECO:0000313" key="4">
    <source>
        <dbReference type="EMBL" id="PSR86809.1"/>
    </source>
</evidence>
<feature type="compositionally biased region" description="Polar residues" evidence="2">
    <location>
        <begin position="729"/>
        <end position="754"/>
    </location>
</feature>
<feature type="domain" description="J" evidence="3">
    <location>
        <begin position="1223"/>
        <end position="1308"/>
    </location>
</feature>
<feature type="region of interest" description="Disordered" evidence="2">
    <location>
        <begin position="1"/>
        <end position="21"/>
    </location>
</feature>
<dbReference type="InterPro" id="IPR018253">
    <property type="entry name" value="DnaJ_domain_CS"/>
</dbReference>
<dbReference type="InterPro" id="IPR019734">
    <property type="entry name" value="TPR_rpt"/>
</dbReference>
<dbReference type="FunCoup" id="A0A2R6P886">
    <property type="interactions" value="2482"/>
</dbReference>
<feature type="region of interest" description="Disordered" evidence="2">
    <location>
        <begin position="700"/>
        <end position="790"/>
    </location>
</feature>
<dbReference type="PANTHER" id="PTHR45181:SF4">
    <property type="entry name" value="HEAT SHOCK PROTEIN DNAJ WITH TETRATRICOPEPTIDE REPEAT-CONTAINING PROTEIN"/>
    <property type="match status" value="1"/>
</dbReference>
<protein>
    <submittedName>
        <fullName evidence="4">DnaJ subfamily C member like</fullName>
    </submittedName>
</protein>
<dbReference type="SMART" id="SM00271">
    <property type="entry name" value="DnaJ"/>
    <property type="match status" value="1"/>
</dbReference>
<evidence type="ECO:0000313" key="5">
    <source>
        <dbReference type="Proteomes" id="UP000241394"/>
    </source>
</evidence>
<feature type="compositionally biased region" description="Basic and acidic residues" evidence="2">
    <location>
        <begin position="771"/>
        <end position="784"/>
    </location>
</feature>
<feature type="region of interest" description="Disordered" evidence="2">
    <location>
        <begin position="1303"/>
        <end position="1366"/>
    </location>
</feature>
<dbReference type="OMA" id="RSMNFAN"/>
<evidence type="ECO:0000259" key="3">
    <source>
        <dbReference type="PROSITE" id="PS50076"/>
    </source>
</evidence>